<dbReference type="Gene3D" id="3.40.50.12710">
    <property type="match status" value="1"/>
</dbReference>
<evidence type="ECO:0000256" key="8">
    <source>
        <dbReference type="SAM" id="MobiDB-lite"/>
    </source>
</evidence>
<comment type="subcellular location">
    <subcellularLocation>
        <location evidence="1 7">Mitochondrion</location>
    </subcellularLocation>
</comment>
<comment type="similarity">
    <text evidence="2 7">Belongs to the NDUFAF7 family.</text>
</comment>
<dbReference type="Proteomes" id="UP000824998">
    <property type="component" value="Unassembled WGS sequence"/>
</dbReference>
<evidence type="ECO:0000256" key="1">
    <source>
        <dbReference type="ARBA" id="ARBA00004173"/>
    </source>
</evidence>
<evidence type="ECO:0000313" key="10">
    <source>
        <dbReference type="Proteomes" id="UP000824998"/>
    </source>
</evidence>
<dbReference type="InterPro" id="IPR003788">
    <property type="entry name" value="NDUFAF7"/>
</dbReference>
<dbReference type="PANTHER" id="PTHR12049">
    <property type="entry name" value="PROTEIN ARGININE METHYLTRANSFERASE NDUFAF7, MITOCHONDRIAL"/>
    <property type="match status" value="1"/>
</dbReference>
<comment type="function">
    <text evidence="7">Arginine methyltransferase involved in the assembly or stability of mitochondrial NADH:ubiquinone oxidoreductase complex (complex I).</text>
</comment>
<evidence type="ECO:0000256" key="7">
    <source>
        <dbReference type="RuleBase" id="RU364114"/>
    </source>
</evidence>
<keyword evidence="4 7" id="KW-0808">Transferase</keyword>
<accession>A0A9P7YE77</accession>
<reference evidence="9" key="1">
    <citation type="journal article" date="2021" name="IMA Fungus">
        <title>Genomic characterization of three marine fungi, including Emericellopsis atlantica sp. nov. with signatures of a generalist lifestyle and marine biomass degradation.</title>
        <authorList>
            <person name="Hagestad O.C."/>
            <person name="Hou L."/>
            <person name="Andersen J.H."/>
            <person name="Hansen E.H."/>
            <person name="Altermark B."/>
            <person name="Li C."/>
            <person name="Kuhnert E."/>
            <person name="Cox R.J."/>
            <person name="Crous P.W."/>
            <person name="Spatafora J.W."/>
            <person name="Lail K."/>
            <person name="Amirebrahimi M."/>
            <person name="Lipzen A."/>
            <person name="Pangilinan J."/>
            <person name="Andreopoulos W."/>
            <person name="Hayes R.D."/>
            <person name="Ng V."/>
            <person name="Grigoriev I.V."/>
            <person name="Jackson S.A."/>
            <person name="Sutton T.D.S."/>
            <person name="Dobson A.D.W."/>
            <person name="Rama T."/>
        </authorList>
    </citation>
    <scope>NUCLEOTIDE SEQUENCE</scope>
    <source>
        <strain evidence="9">TRa018bII</strain>
    </source>
</reference>
<sequence>MRSIVRIQARIALRNAARGKCRTPCSAIRHSSSEVRQWSTPLAKQLSEAITATGPIPLASFMRMCLTSDVGGYYTSEQEGRDQFGRKGDFITSPEISQVFGELIGIWFVAEWMAQGKKDGVELVEIGPGRGTLMDDMLRTMQNFPAMAEAIKYVYMVEASPALREAQRKLLCGDAPMIKTPIGHKSMSKYNDIQVIWVENIRDVDSAMFNCQGEGNTPFIVAHEFFDALPIHAFQSIPAPPPPPESTSDTIQTPTGPIKLPSPSTETKRLQPVGPQWRELVVSPTPPPLTPSPKKKPDEFHLTLSHAPTPHSLYLPALSPRYKSLLNTPGSLVEISPESQTYISNIAKMIGGPNPKPPPKEKSTGKGKIKKREPRGAALILDYGPSHTIPLNSLRGIHHHTPVSPFSSPGLVDLSSDVDFTALAETALASSPGVEVHGPVEQASFLLSMGIKERAEMLVRGITKEAVVKGEVGSKDAEERKKGIEGAWRRLVDRGGSGMGKVYKVMAVVPESGGKRKPVGFGGDVE</sequence>
<dbReference type="EMBL" id="MU251577">
    <property type="protein sequence ID" value="KAG9231862.1"/>
    <property type="molecule type" value="Genomic_DNA"/>
</dbReference>
<comment type="caution">
    <text evidence="9">The sequence shown here is derived from an EMBL/GenBank/DDBJ whole genome shotgun (WGS) entry which is preliminary data.</text>
</comment>
<gene>
    <name evidence="9" type="ORF">BJ875DRAFT_103471</name>
</gene>
<dbReference type="GO" id="GO:0005739">
    <property type="term" value="C:mitochondrion"/>
    <property type="evidence" value="ECO:0007669"/>
    <property type="project" value="UniProtKB-SubCell"/>
</dbReference>
<feature type="region of interest" description="Disordered" evidence="8">
    <location>
        <begin position="348"/>
        <end position="374"/>
    </location>
</feature>
<feature type="region of interest" description="Disordered" evidence="8">
    <location>
        <begin position="236"/>
        <end position="270"/>
    </location>
</feature>
<protein>
    <recommendedName>
        <fullName evidence="7">Protein arginine methyltransferase NDUFAF7</fullName>
        <ecNumber evidence="7">2.1.1.320</ecNumber>
    </recommendedName>
</protein>
<dbReference type="GO" id="GO:0035243">
    <property type="term" value="F:protein-arginine omega-N symmetric methyltransferase activity"/>
    <property type="evidence" value="ECO:0007669"/>
    <property type="project" value="UniProtKB-EC"/>
</dbReference>
<dbReference type="GO" id="GO:0032259">
    <property type="term" value="P:methylation"/>
    <property type="evidence" value="ECO:0007669"/>
    <property type="project" value="UniProtKB-KW"/>
</dbReference>
<name>A0A9P7YE77_9HELO</name>
<dbReference type="PANTHER" id="PTHR12049:SF7">
    <property type="entry name" value="PROTEIN ARGININE METHYLTRANSFERASE NDUFAF7, MITOCHONDRIAL"/>
    <property type="match status" value="1"/>
</dbReference>
<evidence type="ECO:0000256" key="6">
    <source>
        <dbReference type="ARBA" id="ARBA00048612"/>
    </source>
</evidence>
<evidence type="ECO:0000256" key="4">
    <source>
        <dbReference type="ARBA" id="ARBA00022679"/>
    </source>
</evidence>
<evidence type="ECO:0000256" key="3">
    <source>
        <dbReference type="ARBA" id="ARBA00022603"/>
    </source>
</evidence>
<evidence type="ECO:0000313" key="9">
    <source>
        <dbReference type="EMBL" id="KAG9231862.1"/>
    </source>
</evidence>
<dbReference type="Pfam" id="PF02636">
    <property type="entry name" value="Methyltransf_28"/>
    <property type="match status" value="1"/>
</dbReference>
<dbReference type="EC" id="2.1.1.320" evidence="7"/>
<organism evidence="9 10">
    <name type="scientific">Amylocarpus encephaloides</name>
    <dbReference type="NCBI Taxonomy" id="45428"/>
    <lineage>
        <taxon>Eukaryota</taxon>
        <taxon>Fungi</taxon>
        <taxon>Dikarya</taxon>
        <taxon>Ascomycota</taxon>
        <taxon>Pezizomycotina</taxon>
        <taxon>Leotiomycetes</taxon>
        <taxon>Helotiales</taxon>
        <taxon>Helotiales incertae sedis</taxon>
        <taxon>Amylocarpus</taxon>
    </lineage>
</organism>
<dbReference type="InterPro" id="IPR038375">
    <property type="entry name" value="NDUFAF7_sf"/>
</dbReference>
<dbReference type="SUPFAM" id="SSF53335">
    <property type="entry name" value="S-adenosyl-L-methionine-dependent methyltransferases"/>
    <property type="match status" value="1"/>
</dbReference>
<evidence type="ECO:0000256" key="5">
    <source>
        <dbReference type="ARBA" id="ARBA00023128"/>
    </source>
</evidence>
<dbReference type="GO" id="GO:0032981">
    <property type="term" value="P:mitochondrial respiratory chain complex I assembly"/>
    <property type="evidence" value="ECO:0007669"/>
    <property type="project" value="TreeGrafter"/>
</dbReference>
<dbReference type="OrthoDB" id="5595109at2759"/>
<keyword evidence="10" id="KW-1185">Reference proteome</keyword>
<feature type="compositionally biased region" description="Polar residues" evidence="8">
    <location>
        <begin position="246"/>
        <end position="255"/>
    </location>
</feature>
<keyword evidence="3 7" id="KW-0489">Methyltransferase</keyword>
<evidence type="ECO:0000256" key="2">
    <source>
        <dbReference type="ARBA" id="ARBA00005891"/>
    </source>
</evidence>
<keyword evidence="5 7" id="KW-0496">Mitochondrion</keyword>
<dbReference type="InterPro" id="IPR029063">
    <property type="entry name" value="SAM-dependent_MTases_sf"/>
</dbReference>
<proteinExistence type="inferred from homology"/>
<dbReference type="AlphaFoldDB" id="A0A9P7YE77"/>
<comment type="catalytic activity">
    <reaction evidence="6 7">
        <text>L-arginyl-[protein] + 2 S-adenosyl-L-methionine = N(omega),N(omega)'-dimethyl-L-arginyl-[protein] + 2 S-adenosyl-L-homocysteine + 2 H(+)</text>
        <dbReference type="Rhea" id="RHEA:48108"/>
        <dbReference type="Rhea" id="RHEA-COMP:10532"/>
        <dbReference type="Rhea" id="RHEA-COMP:11992"/>
        <dbReference type="ChEBI" id="CHEBI:15378"/>
        <dbReference type="ChEBI" id="CHEBI:29965"/>
        <dbReference type="ChEBI" id="CHEBI:57856"/>
        <dbReference type="ChEBI" id="CHEBI:59789"/>
        <dbReference type="ChEBI" id="CHEBI:88221"/>
        <dbReference type="EC" id="2.1.1.320"/>
    </reaction>
</comment>